<proteinExistence type="inferred from homology"/>
<dbReference type="SUPFAM" id="SSF50249">
    <property type="entry name" value="Nucleic acid-binding proteins"/>
    <property type="match status" value="4"/>
</dbReference>
<accession>A0A165G4C7</accession>
<dbReference type="EMBL" id="KV423961">
    <property type="protein sequence ID" value="KZT57581.1"/>
    <property type="molecule type" value="Genomic_DNA"/>
</dbReference>
<evidence type="ECO:0000256" key="4">
    <source>
        <dbReference type="ARBA" id="ARBA00022833"/>
    </source>
</evidence>
<dbReference type="Gene3D" id="2.40.50.140">
    <property type="entry name" value="Nucleic acid-binding proteins"/>
    <property type="match status" value="4"/>
</dbReference>
<keyword evidence="4" id="KW-0862">Zinc</keyword>
<dbReference type="STRING" id="1353952.A0A165G4C7"/>
<dbReference type="GO" id="GO:0005634">
    <property type="term" value="C:nucleus"/>
    <property type="evidence" value="ECO:0007669"/>
    <property type="project" value="InterPro"/>
</dbReference>
<feature type="domain" description="Replication factor-A protein 1 N-terminal" evidence="6">
    <location>
        <begin position="9"/>
        <end position="86"/>
    </location>
</feature>
<keyword evidence="3" id="KW-0863">Zinc-finger</keyword>
<dbReference type="AlphaFoldDB" id="A0A165G4C7"/>
<dbReference type="InterPro" id="IPR007199">
    <property type="entry name" value="Rep_factor-A_N"/>
</dbReference>
<evidence type="ECO:0000313" key="8">
    <source>
        <dbReference type="EMBL" id="KZT57581.1"/>
    </source>
</evidence>
<evidence type="ECO:0000313" key="9">
    <source>
        <dbReference type="Proteomes" id="UP000076842"/>
    </source>
</evidence>
<dbReference type="Pfam" id="PF08646">
    <property type="entry name" value="Rep_fac-A_C"/>
    <property type="match status" value="1"/>
</dbReference>
<evidence type="ECO:0000256" key="3">
    <source>
        <dbReference type="ARBA" id="ARBA00022771"/>
    </source>
</evidence>
<feature type="domain" description="Replication factor A C-terminal" evidence="7">
    <location>
        <begin position="466"/>
        <end position="566"/>
    </location>
</feature>
<dbReference type="CDD" id="cd04476">
    <property type="entry name" value="RPA1_DBD_C"/>
    <property type="match status" value="1"/>
</dbReference>
<dbReference type="Pfam" id="PF04057">
    <property type="entry name" value="Rep-A_N"/>
    <property type="match status" value="1"/>
</dbReference>
<gene>
    <name evidence="8" type="ORF">CALCODRAFT_483041</name>
</gene>
<dbReference type="InterPro" id="IPR012340">
    <property type="entry name" value="NA-bd_OB-fold"/>
</dbReference>
<dbReference type="OrthoDB" id="1751331at2759"/>
<keyword evidence="5" id="KW-0238">DNA-binding</keyword>
<dbReference type="Proteomes" id="UP000076842">
    <property type="component" value="Unassembled WGS sequence"/>
</dbReference>
<evidence type="ECO:0000256" key="2">
    <source>
        <dbReference type="ARBA" id="ARBA00022723"/>
    </source>
</evidence>
<evidence type="ECO:0000259" key="6">
    <source>
        <dbReference type="Pfam" id="PF04057"/>
    </source>
</evidence>
<reference evidence="8 9" key="1">
    <citation type="journal article" date="2016" name="Mol. Biol. Evol.">
        <title>Comparative Genomics of Early-Diverging Mushroom-Forming Fungi Provides Insights into the Origins of Lignocellulose Decay Capabilities.</title>
        <authorList>
            <person name="Nagy L.G."/>
            <person name="Riley R."/>
            <person name="Tritt A."/>
            <person name="Adam C."/>
            <person name="Daum C."/>
            <person name="Floudas D."/>
            <person name="Sun H."/>
            <person name="Yadav J.S."/>
            <person name="Pangilinan J."/>
            <person name="Larsson K.H."/>
            <person name="Matsuura K."/>
            <person name="Barry K."/>
            <person name="Labutti K."/>
            <person name="Kuo R."/>
            <person name="Ohm R.A."/>
            <person name="Bhattacharya S.S."/>
            <person name="Shirouzu T."/>
            <person name="Yoshinaga Y."/>
            <person name="Martin F.M."/>
            <person name="Grigoriev I.V."/>
            <person name="Hibbett D.S."/>
        </authorList>
    </citation>
    <scope>NUCLEOTIDE SEQUENCE [LARGE SCALE GENOMIC DNA]</scope>
    <source>
        <strain evidence="8 9">HHB12733</strain>
    </source>
</reference>
<organism evidence="8 9">
    <name type="scientific">Calocera cornea HHB12733</name>
    <dbReference type="NCBI Taxonomy" id="1353952"/>
    <lineage>
        <taxon>Eukaryota</taxon>
        <taxon>Fungi</taxon>
        <taxon>Dikarya</taxon>
        <taxon>Basidiomycota</taxon>
        <taxon>Agaricomycotina</taxon>
        <taxon>Dacrymycetes</taxon>
        <taxon>Dacrymycetales</taxon>
        <taxon>Dacrymycetaceae</taxon>
        <taxon>Calocera</taxon>
    </lineage>
</organism>
<dbReference type="GO" id="GO:0008270">
    <property type="term" value="F:zinc ion binding"/>
    <property type="evidence" value="ECO:0007669"/>
    <property type="project" value="UniProtKB-KW"/>
</dbReference>
<evidence type="ECO:0000256" key="1">
    <source>
        <dbReference type="ARBA" id="ARBA00005690"/>
    </source>
</evidence>
<dbReference type="InParanoid" id="A0A165G4C7"/>
<name>A0A165G4C7_9BASI</name>
<dbReference type="GO" id="GO:0003677">
    <property type="term" value="F:DNA binding"/>
    <property type="evidence" value="ECO:0007669"/>
    <property type="project" value="UniProtKB-KW"/>
</dbReference>
<dbReference type="InterPro" id="IPR013955">
    <property type="entry name" value="Rep_factor-A_C"/>
</dbReference>
<dbReference type="GO" id="GO:0006260">
    <property type="term" value="P:DNA replication"/>
    <property type="evidence" value="ECO:0007669"/>
    <property type="project" value="InterPro"/>
</dbReference>
<comment type="similarity">
    <text evidence="1">Belongs to the replication factor A protein 1 family.</text>
</comment>
<keyword evidence="9" id="KW-1185">Reference proteome</keyword>
<evidence type="ECO:0000259" key="7">
    <source>
        <dbReference type="Pfam" id="PF08646"/>
    </source>
</evidence>
<sequence>MTRLPPSIGAVETMILGQVNDFSCQVQVLKITPAKRHLDCEPDRYFVELSDSDRFFTAILDTSLNHLVTSDEVKTNSVVRIEDFIIILKMRVLHQEDDIVGDPSVFSTRVLVHALCDDHSNRKGRIGDVYFERLDYGDPPPENIPIFYRRIQKATGKHASDLNSRYIEIADINSESLANFYVIARLSKRSEKTPYFTDSGSGIRQLFVIHDASGDMGIVAWNAAVEKADDMEVGKVYAFYNAGVLRAKDKYNSTTHPYQLTFNANAQFQPVDDDHTIPCLWGSFVDVAHVTLMGEGDMCDIRGIIVSVGEPIKFKPKNADDDDAGQDEKTEQACAFIEFFVADYSGAIGRIVAFEPYLHQVVGQAGRAVSIRRLKWDYRHGPSLMTKSKATNIVFDDEDPDHIALLDWWEENKNARFRLLSGQSTAASNQPTNTTAPVSEMTIADALKDGLVKLDTPHPIIIVGEIEIQSPKELCYQACCDPKCNKRARKIQDRVWSCASCNTTFPKPRLVYNIPITVNDGTGVLKCTAFDAVGRQLFGDNTATLQRLLRSDSLADGEELNQYLQHVAGKYRITVEGSTSSFHLSSGETVSRENWVITRLIPDGAAV</sequence>
<evidence type="ECO:0000256" key="5">
    <source>
        <dbReference type="ARBA" id="ARBA00023125"/>
    </source>
</evidence>
<protein>
    <submittedName>
        <fullName evidence="8">Nucleic acid-binding protein</fullName>
    </submittedName>
</protein>
<keyword evidence="2" id="KW-0479">Metal-binding</keyword>
<dbReference type="InterPro" id="IPR047192">
    <property type="entry name" value="Euk_RPA1_DBD_C"/>
</dbReference>